<keyword evidence="2" id="KW-0863">Zinc-finger</keyword>
<dbReference type="SUPFAM" id="SSF57716">
    <property type="entry name" value="Glucocorticoid receptor-like (DNA-binding domain)"/>
    <property type="match status" value="1"/>
</dbReference>
<keyword evidence="3" id="KW-0862">Zinc</keyword>
<keyword evidence="7 10" id="KW-0675">Receptor</keyword>
<evidence type="ECO:0000256" key="3">
    <source>
        <dbReference type="ARBA" id="ARBA00022833"/>
    </source>
</evidence>
<dbReference type="Gene3D" id="3.30.50.10">
    <property type="entry name" value="Erythroid Transcription Factor GATA-1, subunit A"/>
    <property type="match status" value="1"/>
</dbReference>
<keyword evidence="6" id="KW-0804">Transcription</keyword>
<dbReference type="InterPro" id="IPR013088">
    <property type="entry name" value="Znf_NHR/GATA"/>
</dbReference>
<dbReference type="EMBL" id="BMAT01013144">
    <property type="protein sequence ID" value="GFS06361.1"/>
    <property type="molecule type" value="Genomic_DNA"/>
</dbReference>
<sequence length="127" mass="12983">MDGSVGGEGATGARAVTGFPFPPSVLDAQEDVDSAAAVAAASNSQDPGGRRPVAVLTPALSVVPGPSFDQIKTLLMSAKPNGARGSQPCAVCGDEASGFHYGVYSCEGCKVRKKHTPRRTVCCRFIS</sequence>
<dbReference type="PRINTS" id="PR00047">
    <property type="entry name" value="STROIDFINGER"/>
</dbReference>
<keyword evidence="5" id="KW-0238">DNA-binding</keyword>
<evidence type="ECO:0000313" key="10">
    <source>
        <dbReference type="EMBL" id="GFS06361.1"/>
    </source>
</evidence>
<comment type="caution">
    <text evidence="10">The sequence shown here is derived from an EMBL/GenBank/DDBJ whole genome shotgun (WGS) entry which is preliminary data.</text>
</comment>
<dbReference type="GO" id="GO:0043565">
    <property type="term" value="F:sequence-specific DNA binding"/>
    <property type="evidence" value="ECO:0007669"/>
    <property type="project" value="InterPro"/>
</dbReference>
<keyword evidence="11" id="KW-1185">Reference proteome</keyword>
<dbReference type="PROSITE" id="PS51030">
    <property type="entry name" value="NUCLEAR_REC_DBD_2"/>
    <property type="match status" value="1"/>
</dbReference>
<evidence type="ECO:0000256" key="1">
    <source>
        <dbReference type="ARBA" id="ARBA00022723"/>
    </source>
</evidence>
<dbReference type="InterPro" id="IPR050200">
    <property type="entry name" value="Nuclear_hormone_rcpt_NR3"/>
</dbReference>
<evidence type="ECO:0000313" key="11">
    <source>
        <dbReference type="Proteomes" id="UP000762676"/>
    </source>
</evidence>
<evidence type="ECO:0000259" key="9">
    <source>
        <dbReference type="PROSITE" id="PS51030"/>
    </source>
</evidence>
<dbReference type="Proteomes" id="UP000762676">
    <property type="component" value="Unassembled WGS sequence"/>
</dbReference>
<proteinExistence type="predicted"/>
<dbReference type="AlphaFoldDB" id="A0AAV4IA20"/>
<gene>
    <name evidence="10" type="ORF">ElyMa_006542500</name>
</gene>
<reference evidence="10 11" key="1">
    <citation type="journal article" date="2021" name="Elife">
        <title>Chloroplast acquisition without the gene transfer in kleptoplastic sea slugs, Plakobranchus ocellatus.</title>
        <authorList>
            <person name="Maeda T."/>
            <person name="Takahashi S."/>
            <person name="Yoshida T."/>
            <person name="Shimamura S."/>
            <person name="Takaki Y."/>
            <person name="Nagai Y."/>
            <person name="Toyoda A."/>
            <person name="Suzuki Y."/>
            <person name="Arimoto A."/>
            <person name="Ishii H."/>
            <person name="Satoh N."/>
            <person name="Nishiyama T."/>
            <person name="Hasebe M."/>
            <person name="Maruyama T."/>
            <person name="Minagawa J."/>
            <person name="Obokata J."/>
            <person name="Shigenobu S."/>
        </authorList>
    </citation>
    <scope>NUCLEOTIDE SEQUENCE [LARGE SCALE GENOMIC DNA]</scope>
</reference>
<dbReference type="Pfam" id="PF00105">
    <property type="entry name" value="zf-C4"/>
    <property type="match status" value="1"/>
</dbReference>
<dbReference type="PANTHER" id="PTHR48092">
    <property type="entry name" value="KNIRPS-RELATED PROTEIN-RELATED"/>
    <property type="match status" value="1"/>
</dbReference>
<protein>
    <submittedName>
        <fullName evidence="10">Estrogen receptor</fullName>
    </submittedName>
</protein>
<dbReference type="SMART" id="SM00399">
    <property type="entry name" value="ZnF_C4"/>
    <property type="match status" value="1"/>
</dbReference>
<keyword evidence="4" id="KW-0805">Transcription regulation</keyword>
<organism evidence="10 11">
    <name type="scientific">Elysia marginata</name>
    <dbReference type="NCBI Taxonomy" id="1093978"/>
    <lineage>
        <taxon>Eukaryota</taxon>
        <taxon>Metazoa</taxon>
        <taxon>Spiralia</taxon>
        <taxon>Lophotrochozoa</taxon>
        <taxon>Mollusca</taxon>
        <taxon>Gastropoda</taxon>
        <taxon>Heterobranchia</taxon>
        <taxon>Euthyneura</taxon>
        <taxon>Panpulmonata</taxon>
        <taxon>Sacoglossa</taxon>
        <taxon>Placobranchoidea</taxon>
        <taxon>Plakobranchidae</taxon>
        <taxon>Elysia</taxon>
    </lineage>
</organism>
<evidence type="ECO:0000256" key="6">
    <source>
        <dbReference type="ARBA" id="ARBA00023163"/>
    </source>
</evidence>
<dbReference type="GO" id="GO:0008270">
    <property type="term" value="F:zinc ion binding"/>
    <property type="evidence" value="ECO:0007669"/>
    <property type="project" value="UniProtKB-KW"/>
</dbReference>
<accession>A0AAV4IA20</accession>
<evidence type="ECO:0000256" key="7">
    <source>
        <dbReference type="ARBA" id="ARBA00023170"/>
    </source>
</evidence>
<evidence type="ECO:0000256" key="4">
    <source>
        <dbReference type="ARBA" id="ARBA00023015"/>
    </source>
</evidence>
<feature type="domain" description="Nuclear receptor" evidence="9">
    <location>
        <begin position="86"/>
        <end position="127"/>
    </location>
</feature>
<evidence type="ECO:0000256" key="8">
    <source>
        <dbReference type="ARBA" id="ARBA00023242"/>
    </source>
</evidence>
<evidence type="ECO:0000256" key="2">
    <source>
        <dbReference type="ARBA" id="ARBA00022771"/>
    </source>
</evidence>
<keyword evidence="8" id="KW-0539">Nucleus</keyword>
<keyword evidence="1" id="KW-0479">Metal-binding</keyword>
<dbReference type="GO" id="GO:0003700">
    <property type="term" value="F:DNA-binding transcription factor activity"/>
    <property type="evidence" value="ECO:0007669"/>
    <property type="project" value="InterPro"/>
</dbReference>
<dbReference type="InterPro" id="IPR001628">
    <property type="entry name" value="Znf_hrmn_rcpt"/>
</dbReference>
<name>A0AAV4IA20_9GAST</name>
<evidence type="ECO:0000256" key="5">
    <source>
        <dbReference type="ARBA" id="ARBA00023125"/>
    </source>
</evidence>